<dbReference type="Proteomes" id="UP001500736">
    <property type="component" value="Unassembled WGS sequence"/>
</dbReference>
<gene>
    <name evidence="1" type="ORF">GCM10009431_10220</name>
</gene>
<dbReference type="Pfam" id="PF14255">
    <property type="entry name" value="Zn_ribbon_21"/>
    <property type="match status" value="1"/>
</dbReference>
<reference evidence="2" key="1">
    <citation type="journal article" date="2019" name="Int. J. Syst. Evol. Microbiol.">
        <title>The Global Catalogue of Microorganisms (GCM) 10K type strain sequencing project: providing services to taxonomists for standard genome sequencing and annotation.</title>
        <authorList>
            <consortium name="The Broad Institute Genomics Platform"/>
            <consortium name="The Broad Institute Genome Sequencing Center for Infectious Disease"/>
            <person name="Wu L."/>
            <person name="Ma J."/>
        </authorList>
    </citation>
    <scope>NUCLEOTIDE SEQUENCE [LARGE SCALE GENOMIC DNA]</scope>
    <source>
        <strain evidence="2">JCM 15976</strain>
    </source>
</reference>
<evidence type="ECO:0000313" key="2">
    <source>
        <dbReference type="Proteomes" id="UP001500736"/>
    </source>
</evidence>
<sequence length="60" mass="7050">MEEHFFQCPYCWEEISMLVDTSQSNQNYIEDCEVCCNPIRLNISVKNNQISGFEANNIEQ</sequence>
<evidence type="ECO:0008006" key="3">
    <source>
        <dbReference type="Google" id="ProtNLM"/>
    </source>
</evidence>
<name>A0ABP3UQE3_9FLAO</name>
<dbReference type="InterPro" id="IPR025990">
    <property type="entry name" value="zinc_ribbon_bacterial"/>
</dbReference>
<organism evidence="1 2">
    <name type="scientific">Gaetbulibacter jejuensis</name>
    <dbReference type="NCBI Taxonomy" id="584607"/>
    <lineage>
        <taxon>Bacteria</taxon>
        <taxon>Pseudomonadati</taxon>
        <taxon>Bacteroidota</taxon>
        <taxon>Flavobacteriia</taxon>
        <taxon>Flavobacteriales</taxon>
        <taxon>Flavobacteriaceae</taxon>
        <taxon>Gaetbulibacter</taxon>
    </lineage>
</organism>
<dbReference type="RefSeq" id="WP_129759174.1">
    <property type="nucleotide sequence ID" value="NZ_BAAAGF010000001.1"/>
</dbReference>
<keyword evidence="2" id="KW-1185">Reference proteome</keyword>
<evidence type="ECO:0000313" key="1">
    <source>
        <dbReference type="EMBL" id="GAA0740261.1"/>
    </source>
</evidence>
<proteinExistence type="predicted"/>
<dbReference type="EMBL" id="BAAAGF010000001">
    <property type="protein sequence ID" value="GAA0740261.1"/>
    <property type="molecule type" value="Genomic_DNA"/>
</dbReference>
<comment type="caution">
    <text evidence="1">The sequence shown here is derived from an EMBL/GenBank/DDBJ whole genome shotgun (WGS) entry which is preliminary data.</text>
</comment>
<accession>A0ABP3UQE3</accession>
<protein>
    <recommendedName>
        <fullName evidence="3">CPXCG motif-containing cysteine-rich protein</fullName>
    </recommendedName>
</protein>